<feature type="compositionally biased region" description="Polar residues" evidence="1">
    <location>
        <begin position="872"/>
        <end position="883"/>
    </location>
</feature>
<sequence length="883" mass="99708">MPPNRIFGQPGGLQDLDAETWDKVVSDVIGKQMLKESAHIYNPLAVSTDNSPEERKISWQAFPKNLRECQKKWALADMRENQDEYCEWEVQRENGKIVKITFTCEVPEYWEQMCEDKPDHLLQQYRFLLGNDNITIDDLRKNGKYDTKNKWNLDVQKNGDIVHLSQANNTLKDAVELVADSTILRRDQNDTLIEDQMRLLDEVASIDNKDRSKGRHSDPEIMAIVNEFVRNGKSVAITESPGVYIDNFDYAKFSVPGHDNVNIHRFWTVARGDKAKCVRAVFQVPPDLGFVVGDIVDDKSHQIDHGSRVAEHVWIRLDVQSLPHAAVSNGTNPDTDTRGDNEGQLYQYIEGRDIEPFKLDTDFIANNLEKEWFGRYLASKATKKEEALKFSDLLAQLPDHTWRAFAADEGIGLKWPQREQFRVRLVVFCTPEKSTAKPARSPPTSKVADIDELVENSFRTNTVAIVAVPPASDPTNVDSPLSSLQVASYSHELGVFHFYNRERVSAAGSRARWLFFGSSTDAFAGDTQGLGVFCGHPNGGIIMKEFENPWVHWHTDQHPLRIPDGHPLNSYDALKHNTSFNFGSGKDMATIVLKGNRAWFDKRMKLDFGDLWPQEDDLLVASIPYDTYDKARRELGLRTLHEFGKDFGSPRNPAGDREAQAPWKVLVPGIEDVEGVKRIIKSKLLSEKEVAALLMVDFWNPIFSWRRAQLMRYIPSTARWDGTKYTLGTGLTRAIRAAAAAKPDGSPEAEYVQLLDAQGDFSVNFSDKLIAFIAQVNKGLKDSRHSKDSVKNCLRVAESKRRIFRPSPWLNLPAHPLAEFNMALPYATSMPDDPSGPWEFTASGAFRQAKPSENIWHSRSAQAPFSSAGCPFSSTKETTLQRG</sequence>
<dbReference type="OrthoDB" id="4564303at2759"/>
<evidence type="ECO:0000256" key="1">
    <source>
        <dbReference type="SAM" id="MobiDB-lite"/>
    </source>
</evidence>
<proteinExistence type="predicted"/>
<name>A0A175WG83_9PEZI</name>
<dbReference type="VEuPathDB" id="FungiDB:MMYC01_201566"/>
<dbReference type="Proteomes" id="UP000078237">
    <property type="component" value="Unassembled WGS sequence"/>
</dbReference>
<organism evidence="2 3">
    <name type="scientific">Madurella mycetomatis</name>
    <dbReference type="NCBI Taxonomy" id="100816"/>
    <lineage>
        <taxon>Eukaryota</taxon>
        <taxon>Fungi</taxon>
        <taxon>Dikarya</taxon>
        <taxon>Ascomycota</taxon>
        <taxon>Pezizomycotina</taxon>
        <taxon>Sordariomycetes</taxon>
        <taxon>Sordariomycetidae</taxon>
        <taxon>Sordariales</taxon>
        <taxon>Sordariales incertae sedis</taxon>
        <taxon>Madurella</taxon>
    </lineage>
</organism>
<accession>A0A175WG83</accession>
<evidence type="ECO:0000313" key="2">
    <source>
        <dbReference type="EMBL" id="KXX82080.1"/>
    </source>
</evidence>
<comment type="caution">
    <text evidence="2">The sequence shown here is derived from an EMBL/GenBank/DDBJ whole genome shotgun (WGS) entry which is preliminary data.</text>
</comment>
<evidence type="ECO:0000313" key="3">
    <source>
        <dbReference type="Proteomes" id="UP000078237"/>
    </source>
</evidence>
<gene>
    <name evidence="2" type="ORF">MMYC01_201566</name>
</gene>
<dbReference type="EMBL" id="LCTW02000021">
    <property type="protein sequence ID" value="KXX82080.1"/>
    <property type="molecule type" value="Genomic_DNA"/>
</dbReference>
<keyword evidence="3" id="KW-1185">Reference proteome</keyword>
<dbReference type="AlphaFoldDB" id="A0A175WG83"/>
<feature type="region of interest" description="Disordered" evidence="1">
    <location>
        <begin position="857"/>
        <end position="883"/>
    </location>
</feature>
<protein>
    <submittedName>
        <fullName evidence="2">Uncharacterized protein</fullName>
    </submittedName>
</protein>
<reference evidence="2 3" key="1">
    <citation type="journal article" date="2016" name="Genome Announc.">
        <title>Genome Sequence of Madurella mycetomatis mm55, Isolated from a Human Mycetoma Case in Sudan.</title>
        <authorList>
            <person name="Smit S."/>
            <person name="Derks M.F."/>
            <person name="Bervoets S."/>
            <person name="Fahal A."/>
            <person name="van Leeuwen W."/>
            <person name="van Belkum A."/>
            <person name="van de Sande W.W."/>
        </authorList>
    </citation>
    <scope>NUCLEOTIDE SEQUENCE [LARGE SCALE GENOMIC DNA]</scope>
    <source>
        <strain evidence="3">mm55</strain>
    </source>
</reference>